<feature type="signal peptide" evidence="1">
    <location>
        <begin position="1"/>
        <end position="21"/>
    </location>
</feature>
<dbReference type="Proteomes" id="UP001225596">
    <property type="component" value="Unassembled WGS sequence"/>
</dbReference>
<keyword evidence="3" id="KW-1185">Reference proteome</keyword>
<accession>A0ABU1BTC4</accession>
<feature type="chain" id="PRO_5047060414" evidence="1">
    <location>
        <begin position="22"/>
        <end position="249"/>
    </location>
</feature>
<dbReference type="EMBL" id="JAUYVH010000016">
    <property type="protein sequence ID" value="MDQ9172104.1"/>
    <property type="molecule type" value="Genomic_DNA"/>
</dbReference>
<reference evidence="2 3" key="1">
    <citation type="submission" date="2023-08" db="EMBL/GenBank/DDBJ databases">
        <title>Oxalobacteraceae gen .nov., isolated from river sludge outside the plant.</title>
        <authorList>
            <person name="Zhao S.Y."/>
        </authorList>
    </citation>
    <scope>NUCLEOTIDE SEQUENCE [LARGE SCALE GENOMIC DNA]</scope>
    <source>
        <strain evidence="2 3">R-40</strain>
    </source>
</reference>
<keyword evidence="1" id="KW-0732">Signal</keyword>
<organism evidence="2 3">
    <name type="scientific">Keguizhuia sedimenti</name>
    <dbReference type="NCBI Taxonomy" id="3064264"/>
    <lineage>
        <taxon>Bacteria</taxon>
        <taxon>Pseudomonadati</taxon>
        <taxon>Pseudomonadota</taxon>
        <taxon>Betaproteobacteria</taxon>
        <taxon>Burkholderiales</taxon>
        <taxon>Oxalobacteraceae</taxon>
        <taxon>Keguizhuia</taxon>
    </lineage>
</organism>
<dbReference type="RefSeq" id="WP_338438101.1">
    <property type="nucleotide sequence ID" value="NZ_JAUYVH010000016.1"/>
</dbReference>
<gene>
    <name evidence="2" type="ORF">Q8A64_16960</name>
</gene>
<evidence type="ECO:0000313" key="3">
    <source>
        <dbReference type="Proteomes" id="UP001225596"/>
    </source>
</evidence>
<proteinExistence type="predicted"/>
<protein>
    <submittedName>
        <fullName evidence="2">DUF3047 domain-containing protein</fullName>
    </submittedName>
</protein>
<dbReference type="Pfam" id="PF11249">
    <property type="entry name" value="DUF3047"/>
    <property type="match status" value="1"/>
</dbReference>
<comment type="caution">
    <text evidence="2">The sequence shown here is derived from an EMBL/GenBank/DDBJ whole genome shotgun (WGS) entry which is preliminary data.</text>
</comment>
<name>A0ABU1BTC4_9BURK</name>
<dbReference type="InterPro" id="IPR021409">
    <property type="entry name" value="DUF3047"/>
</dbReference>
<evidence type="ECO:0000256" key="1">
    <source>
        <dbReference type="SAM" id="SignalP"/>
    </source>
</evidence>
<evidence type="ECO:0000313" key="2">
    <source>
        <dbReference type="EMBL" id="MDQ9172104.1"/>
    </source>
</evidence>
<sequence>MKNRLSILAAAAFVLSGTSSAADTAEPAVPAFSALPANGEIRQWQSLKPAPKASETRYALVNDSGTTVLRAEADNSMSGMIYAVRVDVRRYPLLRWRWKVRAPLSNADMRTRQGDDYAARIYVMFDYPAEKLGFGTRAKLKLAESLYGQKIPTAALNYVWDNRQPVGTIQANAYTDRARMIVVQSGSQQAGRWVTETRDMAADFRAAFGEDPPDVVAVALATDTDNTGESALAWYGDIEFLQAPGKAGE</sequence>